<name>A0A1I1C182_9PSEU</name>
<evidence type="ECO:0000313" key="2">
    <source>
        <dbReference type="EMBL" id="SFB54638.1"/>
    </source>
</evidence>
<keyword evidence="3" id="KW-1185">Reference proteome</keyword>
<dbReference type="SMART" id="SM00829">
    <property type="entry name" value="PKS_ER"/>
    <property type="match status" value="1"/>
</dbReference>
<dbReference type="PANTHER" id="PTHR44013">
    <property type="entry name" value="ZINC-TYPE ALCOHOL DEHYDROGENASE-LIKE PROTEIN C16A3.02C"/>
    <property type="match status" value="1"/>
</dbReference>
<dbReference type="EMBL" id="FOKG01000018">
    <property type="protein sequence ID" value="SFB54638.1"/>
    <property type="molecule type" value="Genomic_DNA"/>
</dbReference>
<evidence type="ECO:0000259" key="1">
    <source>
        <dbReference type="SMART" id="SM00829"/>
    </source>
</evidence>
<dbReference type="InterPro" id="IPR052733">
    <property type="entry name" value="Chloroplast_QOR"/>
</dbReference>
<dbReference type="CDD" id="cd05289">
    <property type="entry name" value="MDR_like_2"/>
    <property type="match status" value="1"/>
</dbReference>
<reference evidence="3" key="1">
    <citation type="submission" date="2016-10" db="EMBL/GenBank/DDBJ databases">
        <authorList>
            <person name="Varghese N."/>
            <person name="Submissions S."/>
        </authorList>
    </citation>
    <scope>NUCLEOTIDE SEQUENCE [LARGE SCALE GENOMIC DNA]</scope>
    <source>
        <strain evidence="3">CGMCC 4.3568</strain>
    </source>
</reference>
<dbReference type="GO" id="GO:0016491">
    <property type="term" value="F:oxidoreductase activity"/>
    <property type="evidence" value="ECO:0007669"/>
    <property type="project" value="InterPro"/>
</dbReference>
<accession>A0A1I1C182</accession>
<dbReference type="SUPFAM" id="SSF51735">
    <property type="entry name" value="NAD(P)-binding Rossmann-fold domains"/>
    <property type="match status" value="1"/>
</dbReference>
<dbReference type="AlphaFoldDB" id="A0A1I1C182"/>
<sequence length="314" mass="32472">MKAVRYHEHGDADVLRVEDVDLPSPGPGQVLVRVAGTSFNPVEVDIRAGRMRQVFPVGLPHTPGLDVAGTVAEVGRGVTSCGVGDPVVGFLPMTATGAAAEFVLAPANLLTAAPTALSLADAAALPLVALTAWQALFEHADLRPGQRILINGAGGAVGRLAVQLAKRAGATVVATAGPRSIDAVREHGADELIDHTETGVRDIVTDPVDAVLNLVPTSQSTTADLRSLLGRVNPGGVFVTAVPPEPAPEETGTRVVGMSARGDAHELAELVRRVDAGELRVDVGGRLPLRQLPDVHERSAAGTLRGKVVLLPDF</sequence>
<dbReference type="Pfam" id="PF08240">
    <property type="entry name" value="ADH_N"/>
    <property type="match status" value="1"/>
</dbReference>
<gene>
    <name evidence="2" type="ORF">SAMN05216266_11856</name>
</gene>
<dbReference type="InterPro" id="IPR013154">
    <property type="entry name" value="ADH-like_N"/>
</dbReference>
<dbReference type="STRING" id="490629.SAMN05216266_11856"/>
<evidence type="ECO:0000313" key="3">
    <source>
        <dbReference type="Proteomes" id="UP000243799"/>
    </source>
</evidence>
<dbReference type="OrthoDB" id="9801186at2"/>
<dbReference type="Pfam" id="PF13602">
    <property type="entry name" value="ADH_zinc_N_2"/>
    <property type="match status" value="1"/>
</dbReference>
<dbReference type="RefSeq" id="WP_091676233.1">
    <property type="nucleotide sequence ID" value="NZ_FOKG01000018.1"/>
</dbReference>
<dbReference type="InterPro" id="IPR011032">
    <property type="entry name" value="GroES-like_sf"/>
</dbReference>
<dbReference type="Gene3D" id="3.40.50.720">
    <property type="entry name" value="NAD(P)-binding Rossmann-like Domain"/>
    <property type="match status" value="1"/>
</dbReference>
<dbReference type="SUPFAM" id="SSF50129">
    <property type="entry name" value="GroES-like"/>
    <property type="match status" value="1"/>
</dbReference>
<dbReference type="PANTHER" id="PTHR44013:SF1">
    <property type="entry name" value="ZINC-TYPE ALCOHOL DEHYDROGENASE-LIKE PROTEIN C16A3.02C"/>
    <property type="match status" value="1"/>
</dbReference>
<protein>
    <submittedName>
        <fullName evidence="2">NADPH:quinone reductase</fullName>
    </submittedName>
</protein>
<dbReference type="InterPro" id="IPR020843">
    <property type="entry name" value="ER"/>
</dbReference>
<dbReference type="Proteomes" id="UP000243799">
    <property type="component" value="Unassembled WGS sequence"/>
</dbReference>
<dbReference type="InterPro" id="IPR036291">
    <property type="entry name" value="NAD(P)-bd_dom_sf"/>
</dbReference>
<dbReference type="Gene3D" id="3.90.180.10">
    <property type="entry name" value="Medium-chain alcohol dehydrogenases, catalytic domain"/>
    <property type="match status" value="1"/>
</dbReference>
<proteinExistence type="predicted"/>
<organism evidence="2 3">
    <name type="scientific">Amycolatopsis marina</name>
    <dbReference type="NCBI Taxonomy" id="490629"/>
    <lineage>
        <taxon>Bacteria</taxon>
        <taxon>Bacillati</taxon>
        <taxon>Actinomycetota</taxon>
        <taxon>Actinomycetes</taxon>
        <taxon>Pseudonocardiales</taxon>
        <taxon>Pseudonocardiaceae</taxon>
        <taxon>Amycolatopsis</taxon>
    </lineage>
</organism>
<feature type="domain" description="Enoyl reductase (ER)" evidence="1">
    <location>
        <begin position="10"/>
        <end position="310"/>
    </location>
</feature>